<dbReference type="InterPro" id="IPR048846">
    <property type="entry name" value="PaaX-like_central"/>
</dbReference>
<organism evidence="2 3">
    <name type="scientific">Leucobacter komagatae</name>
    <dbReference type="NCBI Taxonomy" id="55969"/>
    <lineage>
        <taxon>Bacteria</taxon>
        <taxon>Bacillati</taxon>
        <taxon>Actinomycetota</taxon>
        <taxon>Actinomycetes</taxon>
        <taxon>Micrococcales</taxon>
        <taxon>Microbacteriaceae</taxon>
        <taxon>Leucobacter</taxon>
    </lineage>
</organism>
<proteinExistence type="predicted"/>
<accession>A0A542XXT0</accession>
<comment type="caution">
    <text evidence="2">The sequence shown here is derived from an EMBL/GenBank/DDBJ whole genome shotgun (WGS) entry which is preliminary data.</text>
</comment>
<dbReference type="GO" id="GO:0006351">
    <property type="term" value="P:DNA-templated transcription"/>
    <property type="evidence" value="ECO:0007669"/>
    <property type="project" value="TreeGrafter"/>
</dbReference>
<dbReference type="InterPro" id="IPR036388">
    <property type="entry name" value="WH-like_DNA-bd_sf"/>
</dbReference>
<dbReference type="Gene3D" id="3.30.70.2650">
    <property type="match status" value="1"/>
</dbReference>
<dbReference type="PANTHER" id="PTHR30319">
    <property type="entry name" value="PHENYLACETIC ACID REGULATOR-RELATED TRANSCRIPTIONAL REPRESSOR"/>
    <property type="match status" value="1"/>
</dbReference>
<evidence type="ECO:0000313" key="3">
    <source>
        <dbReference type="Proteomes" id="UP000319094"/>
    </source>
</evidence>
<dbReference type="Gene3D" id="1.20.58.1460">
    <property type="match status" value="1"/>
</dbReference>
<evidence type="ECO:0000313" key="2">
    <source>
        <dbReference type="EMBL" id="TQL40636.1"/>
    </source>
</evidence>
<name>A0A542XXT0_9MICO</name>
<dbReference type="Gene3D" id="1.10.10.10">
    <property type="entry name" value="Winged helix-like DNA-binding domain superfamily/Winged helix DNA-binding domain"/>
    <property type="match status" value="1"/>
</dbReference>
<dbReference type="Proteomes" id="UP000319094">
    <property type="component" value="Unassembled WGS sequence"/>
</dbReference>
<dbReference type="OrthoDB" id="2270427at2"/>
<dbReference type="PANTHER" id="PTHR30319:SF1">
    <property type="entry name" value="TRANSCRIPTIONAL REPRESSOR PAAX"/>
    <property type="match status" value="1"/>
</dbReference>
<reference evidence="2 3" key="1">
    <citation type="submission" date="2019-06" db="EMBL/GenBank/DDBJ databases">
        <title>Sequencing the genomes of 1000 actinobacteria strains.</title>
        <authorList>
            <person name="Klenk H.-P."/>
        </authorList>
    </citation>
    <scope>NUCLEOTIDE SEQUENCE [LARGE SCALE GENOMIC DNA]</scope>
    <source>
        <strain evidence="2 3">DSM 8803</strain>
    </source>
</reference>
<evidence type="ECO:0000259" key="1">
    <source>
        <dbReference type="Pfam" id="PF20803"/>
    </source>
</evidence>
<gene>
    <name evidence="2" type="ORF">FB468_3157</name>
</gene>
<dbReference type="EMBL" id="VFON01000002">
    <property type="protein sequence ID" value="TQL40636.1"/>
    <property type="molecule type" value="Genomic_DNA"/>
</dbReference>
<sequence length="269" mass="28822">MTAPLIPVSARTLIEGSFDASGQAQLSAVYDVGLALGLPEQTVRLALRRMQAAGELTQVGRGRAGRIELTPRARARTRRENALVEFAFAQDAGEARWDGAWRLYAFSVPERSRAERDSLRAALTWLGAAPVVAGMYVSPHELGEELAGVVAPTTIERWLVRGTTVDLAIPGASTPQQIAETLWPAETTLAAYAPLATVLATLPAGSLDEVSSTARALQLAEGLDRALAVDPLLPGELRPAGWEPRRLREAFAAEWAALEHTWGALPVFS</sequence>
<feature type="domain" description="Transcriptional repressor PaaX-like central Cas2-like" evidence="1">
    <location>
        <begin position="95"/>
        <end position="158"/>
    </location>
</feature>
<dbReference type="AlphaFoldDB" id="A0A542XXT0"/>
<dbReference type="RefSeq" id="WP_141888669.1">
    <property type="nucleotide sequence ID" value="NZ_BAAAUY010000023.1"/>
</dbReference>
<protein>
    <submittedName>
        <fullName evidence="2">Phenylacetic acid degradation operon negative regulatory protein</fullName>
    </submittedName>
</protein>
<keyword evidence="3" id="KW-1185">Reference proteome</keyword>
<dbReference type="Pfam" id="PF20803">
    <property type="entry name" value="PaaX_M"/>
    <property type="match status" value="1"/>
</dbReference>